<feature type="transmembrane region" description="Helical" evidence="2">
    <location>
        <begin position="203"/>
        <end position="219"/>
    </location>
</feature>
<keyword evidence="2" id="KW-0472">Membrane</keyword>
<sequence>MIRGYRPDLDGLRTVAVYLVLLFHAGVGWATGGFIGVDLFFCLSGFLVTGVLLGELEDTGTLRIGRFYARRVRRLLPAAVLVVVATCLVFTLLWSVVPRLAIIGDARSALLYYANWHFLASSGDYFAADVDKSPFLHFWSLSIEEQYYVGFPLLLLLLSRVPRRVRRPVTLGVLGALLVASLVAQLVLAPGSTDRAYYGTDTRLYQLLAGALLTTWLAGTSRRPPPRVAHAAALLGFGGVVLLGSGLLALGPSGRGVGATAASVLLLGGLALAEGSALSRLLATRVPVHLGRISYGTYLWHWPVIIALGALLDAGAGAVALLTAFVATGLAALSYEVLEMPVRRWRRLDTRGWPVAVAGVAASALVAGLVVAPVLSSERKPALVAPAAASTEPAAPTEQIDRQLGRPVPSIDFEEAAGEGEHGTEHWCAADDPGSCTVAHGSGPHVLLVGDSQAETLVPVFERLAREYDLTLSVNVIAGCPWQEGLANDRLAEGRTQECTQARVGWYRTALRQLDPDVVVLLDRPRDDPEEWGGEVARRDGRSQPLGRAVYETTRATLRQVTRVAPAVVVQRLVMPESFDPLECLAGADRLGQCTVSVPVDPSASDGYVSAIAAQDEDVHPLSLGRVFCPTTPVCPPVRDDTVVWRDDHHYTVSWAMQRRHALWEALLGTGLLDDGSSG</sequence>
<dbReference type="RefSeq" id="WP_344157216.1">
    <property type="nucleotide sequence ID" value="NZ_BAAAQR010000016.1"/>
</dbReference>
<dbReference type="Proteomes" id="UP001501771">
    <property type="component" value="Unassembled WGS sequence"/>
</dbReference>
<comment type="caution">
    <text evidence="5">The sequence shown here is derived from an EMBL/GenBank/DDBJ whole genome shotgun (WGS) entry which is preliminary data.</text>
</comment>
<feature type="transmembrane region" description="Helical" evidence="2">
    <location>
        <begin position="231"/>
        <end position="251"/>
    </location>
</feature>
<feature type="domain" description="Acyltransferase 3" evidence="3">
    <location>
        <begin position="8"/>
        <end position="328"/>
    </location>
</feature>
<keyword evidence="6" id="KW-1185">Reference proteome</keyword>
<feature type="domain" description="SGNH" evidence="4">
    <location>
        <begin position="431"/>
        <end position="656"/>
    </location>
</feature>
<protein>
    <submittedName>
        <fullName evidence="5">SGNH hydrolase domain-containing protein</fullName>
    </submittedName>
</protein>
<evidence type="ECO:0000313" key="5">
    <source>
        <dbReference type="EMBL" id="GAA2155053.1"/>
    </source>
</evidence>
<evidence type="ECO:0000256" key="2">
    <source>
        <dbReference type="SAM" id="Phobius"/>
    </source>
</evidence>
<feature type="region of interest" description="Disordered" evidence="1">
    <location>
        <begin position="386"/>
        <end position="406"/>
    </location>
</feature>
<accession>A0ABN3A7E3</accession>
<evidence type="ECO:0000259" key="3">
    <source>
        <dbReference type="Pfam" id="PF01757"/>
    </source>
</evidence>
<feature type="compositionally biased region" description="Low complexity" evidence="1">
    <location>
        <begin position="386"/>
        <end position="396"/>
    </location>
</feature>
<keyword evidence="2" id="KW-1133">Transmembrane helix</keyword>
<feature type="transmembrane region" description="Helical" evidence="2">
    <location>
        <begin position="169"/>
        <end position="191"/>
    </location>
</feature>
<feature type="transmembrane region" description="Helical" evidence="2">
    <location>
        <begin position="355"/>
        <end position="375"/>
    </location>
</feature>
<dbReference type="Pfam" id="PF01757">
    <property type="entry name" value="Acyl_transf_3"/>
    <property type="match status" value="1"/>
</dbReference>
<dbReference type="InterPro" id="IPR002656">
    <property type="entry name" value="Acyl_transf_3_dom"/>
</dbReference>
<feature type="transmembrane region" description="Helical" evidence="2">
    <location>
        <begin position="35"/>
        <end position="54"/>
    </location>
</feature>
<feature type="transmembrane region" description="Helical" evidence="2">
    <location>
        <begin position="295"/>
        <end position="312"/>
    </location>
</feature>
<dbReference type="Pfam" id="PF19040">
    <property type="entry name" value="SGNH"/>
    <property type="match status" value="1"/>
</dbReference>
<evidence type="ECO:0000259" key="4">
    <source>
        <dbReference type="Pfam" id="PF19040"/>
    </source>
</evidence>
<name>A0ABN3A7E3_9ACTN</name>
<evidence type="ECO:0000256" key="1">
    <source>
        <dbReference type="SAM" id="MobiDB-lite"/>
    </source>
</evidence>
<keyword evidence="2" id="KW-0812">Transmembrane</keyword>
<evidence type="ECO:0000313" key="6">
    <source>
        <dbReference type="Proteomes" id="UP001501771"/>
    </source>
</evidence>
<organism evidence="5 6">
    <name type="scientific">Nocardioides koreensis</name>
    <dbReference type="NCBI Taxonomy" id="433651"/>
    <lineage>
        <taxon>Bacteria</taxon>
        <taxon>Bacillati</taxon>
        <taxon>Actinomycetota</taxon>
        <taxon>Actinomycetes</taxon>
        <taxon>Propionibacteriales</taxon>
        <taxon>Nocardioidaceae</taxon>
        <taxon>Nocardioides</taxon>
    </lineage>
</organism>
<feature type="transmembrane region" description="Helical" evidence="2">
    <location>
        <begin position="75"/>
        <end position="97"/>
    </location>
</feature>
<feature type="transmembrane region" description="Helical" evidence="2">
    <location>
        <begin position="136"/>
        <end position="157"/>
    </location>
</feature>
<reference evidence="5 6" key="1">
    <citation type="journal article" date="2019" name="Int. J. Syst. Evol. Microbiol.">
        <title>The Global Catalogue of Microorganisms (GCM) 10K type strain sequencing project: providing services to taxonomists for standard genome sequencing and annotation.</title>
        <authorList>
            <consortium name="The Broad Institute Genomics Platform"/>
            <consortium name="The Broad Institute Genome Sequencing Center for Infectious Disease"/>
            <person name="Wu L."/>
            <person name="Ma J."/>
        </authorList>
    </citation>
    <scope>NUCLEOTIDE SEQUENCE [LARGE SCALE GENOMIC DNA]</scope>
    <source>
        <strain evidence="5 6">JCM 16022</strain>
    </source>
</reference>
<dbReference type="InterPro" id="IPR050879">
    <property type="entry name" value="Acyltransferase_3"/>
</dbReference>
<dbReference type="PANTHER" id="PTHR23028">
    <property type="entry name" value="ACETYLTRANSFERASE"/>
    <property type="match status" value="1"/>
</dbReference>
<keyword evidence="5" id="KW-0378">Hydrolase</keyword>
<proteinExistence type="predicted"/>
<dbReference type="PANTHER" id="PTHR23028:SF53">
    <property type="entry name" value="ACYL_TRANSF_3 DOMAIN-CONTAINING PROTEIN"/>
    <property type="match status" value="1"/>
</dbReference>
<dbReference type="EMBL" id="BAAAQR010000016">
    <property type="protein sequence ID" value="GAA2155053.1"/>
    <property type="molecule type" value="Genomic_DNA"/>
</dbReference>
<feature type="transmembrane region" description="Helical" evidence="2">
    <location>
        <begin position="318"/>
        <end position="335"/>
    </location>
</feature>
<dbReference type="GO" id="GO:0016787">
    <property type="term" value="F:hydrolase activity"/>
    <property type="evidence" value="ECO:0007669"/>
    <property type="project" value="UniProtKB-KW"/>
</dbReference>
<dbReference type="InterPro" id="IPR043968">
    <property type="entry name" value="SGNH"/>
</dbReference>
<feature type="transmembrane region" description="Helical" evidence="2">
    <location>
        <begin position="12"/>
        <end position="29"/>
    </location>
</feature>
<feature type="transmembrane region" description="Helical" evidence="2">
    <location>
        <begin position="257"/>
        <end position="283"/>
    </location>
</feature>
<gene>
    <name evidence="5" type="ORF">GCM10009844_41740</name>
</gene>